<dbReference type="Gene3D" id="3.40.50.80">
    <property type="entry name" value="Nucleotide-binding domain of ferredoxin-NADP reductase (FNR) module"/>
    <property type="match status" value="1"/>
</dbReference>
<dbReference type="GO" id="GO:0006879">
    <property type="term" value="P:intracellular iron ion homeostasis"/>
    <property type="evidence" value="ECO:0007669"/>
    <property type="project" value="TreeGrafter"/>
</dbReference>
<feature type="transmembrane region" description="Helical" evidence="13">
    <location>
        <begin position="96"/>
        <end position="116"/>
    </location>
</feature>
<sequence>MPNTVFGLECIESNIYIGDRAGIIAITQLPLIFAFTARNNLFSVITGWPYRTFNIFHRWISRFVVVLIFLHAIFYYDSARRNGDYIQRWGLTKWRFAHVGILSGFILGITSVYPFRNKFYEAFKSCHQVFSILFIVGTWYHCVTLGWMEFLYVTIGLWGLDHMIRFFKIMVSGGVVAANCELIISKRDSFGSLSSEIAVGHTIKVTINHSGYWRHYPGCYVFVYFLKPNMFWQSHPFTTIEPSVVQAANQLVLLIRVKEGVTSQLSEFLLSQPEYKAKISVLVEGPYGSPIGFRGYQNAIFVAGGIGITVVYTLALDLARQHKAEILRGDAKASDRSVTLYWITPSIESIESSVDEIAAMSEIGCLNLKIFITRQHGFSLPHNRGIPSFIDLLSTKPEKNRLGGIQSATLEMCIPSFVQESGSKDSIVLDELSPLIYANMLYGEIGSFNDTPPFTQHREEQVKAATPSGKGSSRVSHTQEFSWAGTPPLTLLKPSDKLQLYHDILLENLPRVEIKWGVKPSMKTEIVENVGKLSGTTAVVACGPDRLNCDTRDGTIKAMRDSGNERIDYFEEKLLW</sequence>
<dbReference type="GeneID" id="30145764"/>
<comment type="similarity">
    <text evidence="2">Belongs to the ferric reductase (FRE) family.</text>
</comment>
<dbReference type="InterPro" id="IPR039261">
    <property type="entry name" value="FNR_nucleotide-bd"/>
</dbReference>
<dbReference type="InterPro" id="IPR013112">
    <property type="entry name" value="FAD-bd_8"/>
</dbReference>
<organism evidence="15 16">
    <name type="scientific">Babjeviella inositovora NRRL Y-12698</name>
    <dbReference type="NCBI Taxonomy" id="984486"/>
    <lineage>
        <taxon>Eukaryota</taxon>
        <taxon>Fungi</taxon>
        <taxon>Dikarya</taxon>
        <taxon>Ascomycota</taxon>
        <taxon>Saccharomycotina</taxon>
        <taxon>Pichiomycetes</taxon>
        <taxon>Serinales incertae sedis</taxon>
        <taxon>Babjeviella</taxon>
    </lineage>
</organism>
<dbReference type="PANTHER" id="PTHR32361:SF9">
    <property type="entry name" value="FERRIC REDUCTASE TRANSMEMBRANE COMPONENT 3-RELATED"/>
    <property type="match status" value="1"/>
</dbReference>
<dbReference type="CDD" id="cd06186">
    <property type="entry name" value="NOX_Duox_like_FAD_NADP"/>
    <property type="match status" value="1"/>
</dbReference>
<evidence type="ECO:0000313" key="15">
    <source>
        <dbReference type="EMBL" id="ODQ81563.1"/>
    </source>
</evidence>
<dbReference type="PROSITE" id="PS51384">
    <property type="entry name" value="FAD_FR"/>
    <property type="match status" value="1"/>
</dbReference>
<dbReference type="AlphaFoldDB" id="A0A1E3QV66"/>
<dbReference type="GO" id="GO:0000293">
    <property type="term" value="F:ferric-chelate reductase activity"/>
    <property type="evidence" value="ECO:0007669"/>
    <property type="project" value="UniProtKB-ARBA"/>
</dbReference>
<evidence type="ECO:0000256" key="13">
    <source>
        <dbReference type="SAM" id="Phobius"/>
    </source>
</evidence>
<evidence type="ECO:0000259" key="14">
    <source>
        <dbReference type="PROSITE" id="PS51384"/>
    </source>
</evidence>
<dbReference type="Proteomes" id="UP000094336">
    <property type="component" value="Unassembled WGS sequence"/>
</dbReference>
<protein>
    <recommendedName>
        <fullName evidence="14">FAD-binding FR-type domain-containing protein</fullName>
    </recommendedName>
</protein>
<dbReference type="Pfam" id="PF01794">
    <property type="entry name" value="Ferric_reduct"/>
    <property type="match status" value="1"/>
</dbReference>
<gene>
    <name evidence="15" type="ORF">BABINDRAFT_159838</name>
</gene>
<dbReference type="SFLD" id="SFLDG01168">
    <property type="entry name" value="Ferric_reductase_subgroup_(FRE"/>
    <property type="match status" value="1"/>
</dbReference>
<dbReference type="InterPro" id="IPR051410">
    <property type="entry name" value="Ferric/Cupric_Reductase"/>
</dbReference>
<dbReference type="GO" id="GO:0005886">
    <property type="term" value="C:plasma membrane"/>
    <property type="evidence" value="ECO:0007669"/>
    <property type="project" value="TreeGrafter"/>
</dbReference>
<keyword evidence="7" id="KW-0249">Electron transport</keyword>
<keyword evidence="12" id="KW-0325">Glycoprotein</keyword>
<keyword evidence="5 13" id="KW-0812">Transmembrane</keyword>
<comment type="subcellular location">
    <subcellularLocation>
        <location evidence="1">Membrane</location>
        <topology evidence="1">Multi-pass membrane protein</topology>
    </subcellularLocation>
</comment>
<evidence type="ECO:0000256" key="11">
    <source>
        <dbReference type="ARBA" id="ARBA00023136"/>
    </source>
</evidence>
<dbReference type="GO" id="GO:0015677">
    <property type="term" value="P:copper ion import"/>
    <property type="evidence" value="ECO:0007669"/>
    <property type="project" value="TreeGrafter"/>
</dbReference>
<dbReference type="RefSeq" id="XP_018986891.1">
    <property type="nucleotide sequence ID" value="XM_019127911.1"/>
</dbReference>
<evidence type="ECO:0000313" key="16">
    <source>
        <dbReference type="Proteomes" id="UP000094336"/>
    </source>
</evidence>
<dbReference type="InterPro" id="IPR013130">
    <property type="entry name" value="Fe3_Rdtase_TM_dom"/>
</dbReference>
<evidence type="ECO:0000256" key="9">
    <source>
        <dbReference type="ARBA" id="ARBA00023002"/>
    </source>
</evidence>
<feature type="transmembrane region" description="Helical" evidence="13">
    <location>
        <begin position="128"/>
        <end position="154"/>
    </location>
</feature>
<evidence type="ECO:0000256" key="8">
    <source>
        <dbReference type="ARBA" id="ARBA00022989"/>
    </source>
</evidence>
<dbReference type="InterPro" id="IPR013121">
    <property type="entry name" value="Fe_red_NAD-bd_6"/>
</dbReference>
<feature type="domain" description="FAD-binding FR-type" evidence="14">
    <location>
        <begin position="177"/>
        <end position="293"/>
    </location>
</feature>
<evidence type="ECO:0000256" key="10">
    <source>
        <dbReference type="ARBA" id="ARBA00023065"/>
    </source>
</evidence>
<dbReference type="OrthoDB" id="167398at2759"/>
<dbReference type="InterPro" id="IPR017927">
    <property type="entry name" value="FAD-bd_FR_type"/>
</dbReference>
<evidence type="ECO:0000256" key="4">
    <source>
        <dbReference type="ARBA" id="ARBA00022630"/>
    </source>
</evidence>
<evidence type="ECO:0000256" key="2">
    <source>
        <dbReference type="ARBA" id="ARBA00006278"/>
    </source>
</evidence>
<name>A0A1E3QV66_9ASCO</name>
<keyword evidence="3" id="KW-0813">Transport</keyword>
<evidence type="ECO:0000256" key="12">
    <source>
        <dbReference type="ARBA" id="ARBA00023180"/>
    </source>
</evidence>
<proteinExistence type="inferred from homology"/>
<evidence type="ECO:0000256" key="6">
    <source>
        <dbReference type="ARBA" id="ARBA00022827"/>
    </source>
</evidence>
<reference evidence="16" key="1">
    <citation type="submission" date="2016-05" db="EMBL/GenBank/DDBJ databases">
        <title>Comparative genomics of biotechnologically important yeasts.</title>
        <authorList>
            <consortium name="DOE Joint Genome Institute"/>
            <person name="Riley R."/>
            <person name="Haridas S."/>
            <person name="Wolfe K.H."/>
            <person name="Lopes M.R."/>
            <person name="Hittinger C.T."/>
            <person name="Goker M."/>
            <person name="Salamov A."/>
            <person name="Wisecaver J."/>
            <person name="Long T.M."/>
            <person name="Aerts A.L."/>
            <person name="Barry K."/>
            <person name="Choi C."/>
            <person name="Clum A."/>
            <person name="Coughlan A.Y."/>
            <person name="Deshpande S."/>
            <person name="Douglass A.P."/>
            <person name="Hanson S.J."/>
            <person name="Klenk H.-P."/>
            <person name="Labutti K."/>
            <person name="Lapidus A."/>
            <person name="Lindquist E."/>
            <person name="Lipzen A."/>
            <person name="Meier-Kolthoff J.P."/>
            <person name="Ohm R.A."/>
            <person name="Otillar R.P."/>
            <person name="Pangilinan J."/>
            <person name="Peng Y."/>
            <person name="Rokas A."/>
            <person name="Rosa C.A."/>
            <person name="Scheuner C."/>
            <person name="Sibirny A.A."/>
            <person name="Slot J.C."/>
            <person name="Stielow J.B."/>
            <person name="Sun H."/>
            <person name="Kurtzman C.P."/>
            <person name="Blackwell M."/>
            <person name="Grigoriev I.V."/>
            <person name="Jeffries T.W."/>
        </authorList>
    </citation>
    <scope>NUCLEOTIDE SEQUENCE [LARGE SCALE GENOMIC DNA]</scope>
    <source>
        <strain evidence="16">NRRL Y-12698</strain>
    </source>
</reference>
<dbReference type="Pfam" id="PF08022">
    <property type="entry name" value="FAD_binding_8"/>
    <property type="match status" value="1"/>
</dbReference>
<keyword evidence="8 13" id="KW-1133">Transmembrane helix</keyword>
<dbReference type="Pfam" id="PF08030">
    <property type="entry name" value="NAD_binding_6"/>
    <property type="match status" value="1"/>
</dbReference>
<dbReference type="SUPFAM" id="SSF52343">
    <property type="entry name" value="Ferredoxin reductase-like, C-terminal NADP-linked domain"/>
    <property type="match status" value="1"/>
</dbReference>
<evidence type="ECO:0000256" key="5">
    <source>
        <dbReference type="ARBA" id="ARBA00022692"/>
    </source>
</evidence>
<evidence type="ECO:0000256" key="1">
    <source>
        <dbReference type="ARBA" id="ARBA00004141"/>
    </source>
</evidence>
<dbReference type="GO" id="GO:0006826">
    <property type="term" value="P:iron ion transport"/>
    <property type="evidence" value="ECO:0007669"/>
    <property type="project" value="TreeGrafter"/>
</dbReference>
<keyword evidence="6" id="KW-0274">FAD</keyword>
<evidence type="ECO:0000256" key="7">
    <source>
        <dbReference type="ARBA" id="ARBA00022982"/>
    </source>
</evidence>
<keyword evidence="10" id="KW-0406">Ion transport</keyword>
<keyword evidence="9" id="KW-0560">Oxidoreductase</keyword>
<dbReference type="SFLD" id="SFLDS00052">
    <property type="entry name" value="Ferric_Reductase_Domain"/>
    <property type="match status" value="1"/>
</dbReference>
<keyword evidence="4" id="KW-0285">Flavoprotein</keyword>
<dbReference type="PANTHER" id="PTHR32361">
    <property type="entry name" value="FERRIC/CUPRIC REDUCTASE TRANSMEMBRANE COMPONENT"/>
    <property type="match status" value="1"/>
</dbReference>
<keyword evidence="11 13" id="KW-0472">Membrane</keyword>
<evidence type="ECO:0000256" key="3">
    <source>
        <dbReference type="ARBA" id="ARBA00022448"/>
    </source>
</evidence>
<dbReference type="STRING" id="984486.A0A1E3QV66"/>
<feature type="transmembrane region" description="Helical" evidence="13">
    <location>
        <begin position="59"/>
        <end position="76"/>
    </location>
</feature>
<dbReference type="EMBL" id="KV454427">
    <property type="protein sequence ID" value="ODQ81563.1"/>
    <property type="molecule type" value="Genomic_DNA"/>
</dbReference>
<accession>A0A1E3QV66</accession>
<keyword evidence="16" id="KW-1185">Reference proteome</keyword>